<comment type="caution">
    <text evidence="1">The sequence shown here is derived from an EMBL/GenBank/DDBJ whole genome shotgun (WGS) entry which is preliminary data.</text>
</comment>
<keyword evidence="2" id="KW-1185">Reference proteome</keyword>
<organism evidence="1 2">
    <name type="scientific">Enterocloster hominis</name>
    <name type="common">ex Hitch et al. 2024</name>
    <dbReference type="NCBI Taxonomy" id="1917870"/>
    <lineage>
        <taxon>Bacteria</taxon>
        <taxon>Bacillati</taxon>
        <taxon>Bacillota</taxon>
        <taxon>Clostridia</taxon>
        <taxon>Lachnospirales</taxon>
        <taxon>Lachnospiraceae</taxon>
        <taxon>Enterocloster</taxon>
    </lineage>
</organism>
<gene>
    <name evidence="1" type="ORF">WMQ36_26400</name>
</gene>
<dbReference type="RefSeq" id="WP_040381540.1">
    <property type="nucleotide sequence ID" value="NZ_JBBMFM010000186.1"/>
</dbReference>
<reference evidence="1 2" key="1">
    <citation type="submission" date="2024-03" db="EMBL/GenBank/DDBJ databases">
        <title>Human intestinal bacterial collection.</title>
        <authorList>
            <person name="Pauvert C."/>
            <person name="Hitch T.C.A."/>
            <person name="Clavel T."/>
        </authorList>
    </citation>
    <scope>NUCLEOTIDE SEQUENCE [LARGE SCALE GENOMIC DNA]</scope>
    <source>
        <strain evidence="1 2">CLA-SR-H021</strain>
    </source>
</reference>
<dbReference type="InterPro" id="IPR036412">
    <property type="entry name" value="HAD-like_sf"/>
</dbReference>
<sequence length="284" mass="32141">MGQMDSNPFAGFKKQKDYLICVDSDGCAMDTMDIKHFKCFGPCMVREWGLESWKKDILDQWNKVNLYSMTRGINRFKALALVLEWVDNLYCQIPGIQELAAWTREADELSNSALERQMRSCPSICLKKALDWSGTVNREISHLPKADMKPFPGVKEGIMLAHQYADIAVVSSANPDAVADEWGRHGLLADVDILLAQDAGSKSYCIGKLLEYGYENDHVMMVGDAPGDCQAAGMNSVHFYPILVNREYESWMTIMKSVKRLVDGTFTQEWQKQLRDGFEMNLKA</sequence>
<dbReference type="CDD" id="cd01427">
    <property type="entry name" value="HAD_like"/>
    <property type="match status" value="1"/>
</dbReference>
<protein>
    <submittedName>
        <fullName evidence="1">HAD hydrolase-like protein</fullName>
    </submittedName>
</protein>
<proteinExistence type="predicted"/>
<dbReference type="InterPro" id="IPR041492">
    <property type="entry name" value="HAD_2"/>
</dbReference>
<accession>A0ABV1DDN8</accession>
<dbReference type="Proteomes" id="UP001454086">
    <property type="component" value="Unassembled WGS sequence"/>
</dbReference>
<dbReference type="InterPro" id="IPR023214">
    <property type="entry name" value="HAD_sf"/>
</dbReference>
<name>A0ABV1DDN8_9FIRM</name>
<dbReference type="SUPFAM" id="SSF56784">
    <property type="entry name" value="HAD-like"/>
    <property type="match status" value="1"/>
</dbReference>
<dbReference type="Pfam" id="PF13419">
    <property type="entry name" value="HAD_2"/>
    <property type="match status" value="1"/>
</dbReference>
<evidence type="ECO:0000313" key="1">
    <source>
        <dbReference type="EMBL" id="MEQ2428495.1"/>
    </source>
</evidence>
<dbReference type="EMBL" id="JBBMFM010000186">
    <property type="protein sequence ID" value="MEQ2428495.1"/>
    <property type="molecule type" value="Genomic_DNA"/>
</dbReference>
<evidence type="ECO:0000313" key="2">
    <source>
        <dbReference type="Proteomes" id="UP001454086"/>
    </source>
</evidence>
<dbReference type="Gene3D" id="3.40.50.1000">
    <property type="entry name" value="HAD superfamily/HAD-like"/>
    <property type="match status" value="1"/>
</dbReference>